<feature type="transmembrane region" description="Helical" evidence="1">
    <location>
        <begin position="198"/>
        <end position="219"/>
    </location>
</feature>
<keyword evidence="1" id="KW-0812">Transmembrane</keyword>
<keyword evidence="1" id="KW-0472">Membrane</keyword>
<dbReference type="Proteomes" id="UP000024635">
    <property type="component" value="Unassembled WGS sequence"/>
</dbReference>
<feature type="transmembrane region" description="Helical" evidence="1">
    <location>
        <begin position="161"/>
        <end position="186"/>
    </location>
</feature>
<dbReference type="GO" id="GO:0000139">
    <property type="term" value="C:Golgi membrane"/>
    <property type="evidence" value="ECO:0007669"/>
    <property type="project" value="InterPro"/>
</dbReference>
<keyword evidence="1" id="KW-1133">Transmembrane helix</keyword>
<dbReference type="InterPro" id="IPR039545">
    <property type="entry name" value="PGAP2"/>
</dbReference>
<dbReference type="AlphaFoldDB" id="A0A016WN09"/>
<feature type="transmembrane region" description="Helical" evidence="1">
    <location>
        <begin position="49"/>
        <end position="73"/>
    </location>
</feature>
<dbReference type="GO" id="GO:0005789">
    <property type="term" value="C:endoplasmic reticulum membrane"/>
    <property type="evidence" value="ECO:0007669"/>
    <property type="project" value="TreeGrafter"/>
</dbReference>
<proteinExistence type="predicted"/>
<evidence type="ECO:0000313" key="3">
    <source>
        <dbReference type="Proteomes" id="UP000024635"/>
    </source>
</evidence>
<dbReference type="GO" id="GO:0006506">
    <property type="term" value="P:GPI anchor biosynthetic process"/>
    <property type="evidence" value="ECO:0007669"/>
    <property type="project" value="TreeGrafter"/>
</dbReference>
<protein>
    <submittedName>
        <fullName evidence="2">Uncharacterized protein</fullName>
    </submittedName>
</protein>
<evidence type="ECO:0000256" key="1">
    <source>
        <dbReference type="SAM" id="Phobius"/>
    </source>
</evidence>
<dbReference type="PANTHER" id="PTHR12892:SF8">
    <property type="entry name" value="PROTEIN CBG16685"/>
    <property type="match status" value="1"/>
</dbReference>
<gene>
    <name evidence="2" type="primary">Acey_s0587.g346</name>
    <name evidence="2" type="synonym">Acey-C14B9.3</name>
    <name evidence="2" type="ORF">Y032_0587g346</name>
</gene>
<dbReference type="OrthoDB" id="68581at2759"/>
<accession>A0A016WN09</accession>
<dbReference type="PANTHER" id="PTHR12892">
    <property type="entry name" value="FGF RECEPTOR ACTIVATING PROTEIN 1"/>
    <property type="match status" value="1"/>
</dbReference>
<evidence type="ECO:0000313" key="2">
    <source>
        <dbReference type="EMBL" id="EYC40986.1"/>
    </source>
</evidence>
<feature type="transmembrane region" description="Helical" evidence="1">
    <location>
        <begin position="231"/>
        <end position="249"/>
    </location>
</feature>
<name>A0A016WN09_9BILA</name>
<feature type="transmembrane region" description="Helical" evidence="1">
    <location>
        <begin position="120"/>
        <end position="140"/>
    </location>
</feature>
<dbReference type="EMBL" id="JARK01000187">
    <property type="protein sequence ID" value="EYC40986.1"/>
    <property type="molecule type" value="Genomic_DNA"/>
</dbReference>
<sequence length="337" mass="38346">MNVYASTSSGSSPEGFRIRVPRSRQENKSLKEGFVDDNNEHLSYFNFPVLWPATACAVFCTTLFGVGVAGSLYTDYIPTEIELKRTFFASYGTSHFTCNTTLPFPKNGIPSILNLFEINVIGNVLFRLCVCIPMVVRIFVSNCHSYVLRAEYEALPFFFRVSIELVPLLTTIEVITMALFSIITVHSDFPEVNRFCKIVFVMTAGVNMVLTSAIQYSFSKSSQQRIDHVSAAVKMATACAFCYLAPQYFQHHHSAISFPICFSYMPRIYAFMEYVIIVAYGTFHITSLIDIRHISFMCYPRTCSGECEPLDPLNFAKGSKYEYCRAFEYQQRRTHIL</sequence>
<organism evidence="2 3">
    <name type="scientific">Ancylostoma ceylanicum</name>
    <dbReference type="NCBI Taxonomy" id="53326"/>
    <lineage>
        <taxon>Eukaryota</taxon>
        <taxon>Metazoa</taxon>
        <taxon>Ecdysozoa</taxon>
        <taxon>Nematoda</taxon>
        <taxon>Chromadorea</taxon>
        <taxon>Rhabditida</taxon>
        <taxon>Rhabditina</taxon>
        <taxon>Rhabditomorpha</taxon>
        <taxon>Strongyloidea</taxon>
        <taxon>Ancylostomatidae</taxon>
        <taxon>Ancylostomatinae</taxon>
        <taxon>Ancylostoma</taxon>
    </lineage>
</organism>
<feature type="transmembrane region" description="Helical" evidence="1">
    <location>
        <begin position="269"/>
        <end position="291"/>
    </location>
</feature>
<comment type="caution">
    <text evidence="2">The sequence shown here is derived from an EMBL/GenBank/DDBJ whole genome shotgun (WGS) entry which is preliminary data.</text>
</comment>
<reference evidence="3" key="1">
    <citation type="journal article" date="2015" name="Nat. Genet.">
        <title>The genome and transcriptome of the zoonotic hookworm Ancylostoma ceylanicum identify infection-specific gene families.</title>
        <authorList>
            <person name="Schwarz E.M."/>
            <person name="Hu Y."/>
            <person name="Antoshechkin I."/>
            <person name="Miller M.M."/>
            <person name="Sternberg P.W."/>
            <person name="Aroian R.V."/>
        </authorList>
    </citation>
    <scope>NUCLEOTIDE SEQUENCE</scope>
    <source>
        <strain evidence="3">HY135</strain>
    </source>
</reference>
<keyword evidence="3" id="KW-1185">Reference proteome</keyword>